<organism evidence="2 3">
    <name type="scientific">Planomicrobium soli</name>
    <dbReference type="NCBI Taxonomy" id="1176648"/>
    <lineage>
        <taxon>Bacteria</taxon>
        <taxon>Bacillati</taxon>
        <taxon>Bacillota</taxon>
        <taxon>Bacilli</taxon>
        <taxon>Bacillales</taxon>
        <taxon>Caryophanaceae</taxon>
        <taxon>Planomicrobium</taxon>
    </lineage>
</organism>
<evidence type="ECO:0000313" key="3">
    <source>
        <dbReference type="Proteomes" id="UP000242682"/>
    </source>
</evidence>
<feature type="transmembrane region" description="Helical" evidence="1">
    <location>
        <begin position="77"/>
        <end position="98"/>
    </location>
</feature>
<feature type="transmembrane region" description="Helical" evidence="1">
    <location>
        <begin position="329"/>
        <end position="348"/>
    </location>
</feature>
<protein>
    <submittedName>
        <fullName evidence="2">Glucosyltransferase GtrII-like protein</fullName>
    </submittedName>
</protein>
<dbReference type="Pfam" id="PF14264">
    <property type="entry name" value="Glucos_trans_II"/>
    <property type="match status" value="1"/>
</dbReference>
<dbReference type="RefSeq" id="WP_106532085.1">
    <property type="nucleotide sequence ID" value="NZ_PYAT01000002.1"/>
</dbReference>
<feature type="transmembrane region" description="Helical" evidence="1">
    <location>
        <begin position="274"/>
        <end position="292"/>
    </location>
</feature>
<dbReference type="AlphaFoldDB" id="A0A2P8H579"/>
<keyword evidence="3" id="KW-1185">Reference proteome</keyword>
<keyword evidence="2" id="KW-0808">Transferase</keyword>
<feature type="transmembrane region" description="Helical" evidence="1">
    <location>
        <begin position="360"/>
        <end position="385"/>
    </location>
</feature>
<comment type="caution">
    <text evidence="2">The sequence shown here is derived from an EMBL/GenBank/DDBJ whole genome shotgun (WGS) entry which is preliminary data.</text>
</comment>
<reference evidence="2 3" key="1">
    <citation type="submission" date="2018-03" db="EMBL/GenBank/DDBJ databases">
        <title>Genomic Encyclopedia of Type Strains, Phase III (KMG-III): the genomes of soil and plant-associated and newly described type strains.</title>
        <authorList>
            <person name="Whitman W."/>
        </authorList>
    </citation>
    <scope>NUCLEOTIDE SEQUENCE [LARGE SCALE GENOMIC DNA]</scope>
    <source>
        <strain evidence="2 3">CGMCC 1.12259</strain>
    </source>
</reference>
<dbReference type="Proteomes" id="UP000242682">
    <property type="component" value="Unassembled WGS sequence"/>
</dbReference>
<dbReference type="InterPro" id="IPR025686">
    <property type="entry name" value="Glucos_trans_II"/>
</dbReference>
<keyword evidence="1" id="KW-1133">Transmembrane helix</keyword>
<feature type="transmembrane region" description="Helical" evidence="1">
    <location>
        <begin position="20"/>
        <end position="40"/>
    </location>
</feature>
<feature type="transmembrane region" description="Helical" evidence="1">
    <location>
        <begin position="304"/>
        <end position="323"/>
    </location>
</feature>
<feature type="transmembrane region" description="Helical" evidence="1">
    <location>
        <begin position="158"/>
        <end position="183"/>
    </location>
</feature>
<dbReference type="OrthoDB" id="1700445at2"/>
<evidence type="ECO:0000256" key="1">
    <source>
        <dbReference type="SAM" id="Phobius"/>
    </source>
</evidence>
<dbReference type="GO" id="GO:0016740">
    <property type="term" value="F:transferase activity"/>
    <property type="evidence" value="ECO:0007669"/>
    <property type="project" value="UniProtKB-KW"/>
</dbReference>
<evidence type="ECO:0000313" key="2">
    <source>
        <dbReference type="EMBL" id="PSL41385.1"/>
    </source>
</evidence>
<gene>
    <name evidence="2" type="ORF">B0H99_10268</name>
</gene>
<keyword evidence="1" id="KW-0472">Membrane</keyword>
<proteinExistence type="predicted"/>
<dbReference type="EMBL" id="PYAT01000002">
    <property type="protein sequence ID" value="PSL41385.1"/>
    <property type="molecule type" value="Genomic_DNA"/>
</dbReference>
<feature type="transmembrane region" description="Helical" evidence="1">
    <location>
        <begin position="105"/>
        <end position="127"/>
    </location>
</feature>
<feature type="transmembrane region" description="Helical" evidence="1">
    <location>
        <begin position="195"/>
        <end position="216"/>
    </location>
</feature>
<name>A0A2P8H579_9BACL</name>
<accession>A0A2P8H579</accession>
<keyword evidence="1" id="KW-0812">Transmembrane</keyword>
<sequence>MPEQLLSKWFHQIKPQWKTAFLSTVIIGFLTHMYIFTNAIPNHDSLVNIYTPQFNFDLGRFFLSPFSGISSYFDLPWMNGLLSILYLAVFSALIVELLELKKRISIILTSGLIVAFPAISSIFSYMFTADGYMAGFLLTASALLLTKKYKYGFLPGALLFYFAVGIYQVNLPLLLTLTTLFLISEILYKPITLRIFFTYAIRFFALTAIGMALYTITFTLYRNFFAGQVRNYQGLNEVGNTAGLWEPILRVRNAFSHFFFRGFGPDMPVNLFEIANVAVFALLLLGFALFFVKRKQTISKPLAAIAAILILSLPFSAYSLYFVSPGVQYHMLMMLPLVPFYLLPILFYDNLTSATPRTTLFSWGTVLVTALVIFNFALIANISYFNMNLKYEKSTAAVNRIVNRIEQTPGYENANKLAVFGEIAMESKMATKYVPESIPRMTGALGDTFLRFPRHYQYMMEDLYGVSYDLVTPEEYESILASSIYKNMENWPASDSVRIIDDTIILKLSEELQ</sequence>